<accession>A0ABR5XXM1</accession>
<comment type="caution">
    <text evidence="1">The sequence shown here is derived from an EMBL/GenBank/DDBJ whole genome shotgun (WGS) entry which is preliminary data.</text>
</comment>
<dbReference type="Proteomes" id="UP000076167">
    <property type="component" value="Unassembled WGS sequence"/>
</dbReference>
<dbReference type="EMBL" id="LPXL01000056">
    <property type="protein sequence ID" value="KZC97165.1"/>
    <property type="molecule type" value="Genomic_DNA"/>
</dbReference>
<evidence type="ECO:0000313" key="1">
    <source>
        <dbReference type="EMBL" id="KZC97165.1"/>
    </source>
</evidence>
<sequence>MTDPIALPTVPMEITVTPVNSVGLAISNFTFQGQAQANQGERWDIAMTFAPERRADVTAMQVFLLQCRGPLNPFLANDPLARFPQNNTDVVTVQLAGAHAARIRTISTINWTTDDPDGFALRKGDYIQLGSGSASRLHMVLNDVEITDEMTGAADIDIWPATRAAYVDGATVVYRDPKGVFRLKPGETGQWRGNPGDYYDGITFGAMEYIT</sequence>
<reference evidence="1 2" key="1">
    <citation type="submission" date="2015-12" db="EMBL/GenBank/DDBJ databases">
        <title>Genome sequence of Thalassospira xiamenensis MCCC 1A03005.</title>
        <authorList>
            <person name="Lu L."/>
            <person name="Lai Q."/>
            <person name="Shao Z."/>
            <person name="Qian P."/>
        </authorList>
    </citation>
    <scope>NUCLEOTIDE SEQUENCE [LARGE SCALE GENOMIC DNA]</scope>
    <source>
        <strain evidence="1 2">MCCC 1A03005</strain>
    </source>
</reference>
<proteinExistence type="predicted"/>
<evidence type="ECO:0000313" key="2">
    <source>
        <dbReference type="Proteomes" id="UP000076167"/>
    </source>
</evidence>
<gene>
    <name evidence="1" type="ORF">AUP40_04305</name>
</gene>
<organism evidence="1 2">
    <name type="scientific">Thalassospira xiamenensis</name>
    <dbReference type="NCBI Taxonomy" id="220697"/>
    <lineage>
        <taxon>Bacteria</taxon>
        <taxon>Pseudomonadati</taxon>
        <taxon>Pseudomonadota</taxon>
        <taxon>Alphaproteobacteria</taxon>
        <taxon>Rhodospirillales</taxon>
        <taxon>Thalassospiraceae</taxon>
        <taxon>Thalassospira</taxon>
    </lineage>
</organism>
<name>A0ABR5XXM1_9PROT</name>
<dbReference type="RefSeq" id="WP_063093021.1">
    <property type="nucleotide sequence ID" value="NZ_JAINWB010000003.1"/>
</dbReference>
<protein>
    <submittedName>
        <fullName evidence="1">Uncharacterized protein</fullName>
    </submittedName>
</protein>
<keyword evidence="2" id="KW-1185">Reference proteome</keyword>